<organism evidence="2 3">
    <name type="scientific">Cerrena zonata</name>
    <dbReference type="NCBI Taxonomy" id="2478898"/>
    <lineage>
        <taxon>Eukaryota</taxon>
        <taxon>Fungi</taxon>
        <taxon>Dikarya</taxon>
        <taxon>Basidiomycota</taxon>
        <taxon>Agaricomycotina</taxon>
        <taxon>Agaricomycetes</taxon>
        <taxon>Polyporales</taxon>
        <taxon>Cerrenaceae</taxon>
        <taxon>Cerrena</taxon>
    </lineage>
</organism>
<proteinExistence type="predicted"/>
<protein>
    <recommendedName>
        <fullName evidence="4">Chlororespiratory reduction 7</fullName>
    </recommendedName>
</protein>
<accession>A0AAW0FXH9</accession>
<evidence type="ECO:0000313" key="3">
    <source>
        <dbReference type="Proteomes" id="UP001385951"/>
    </source>
</evidence>
<feature type="compositionally biased region" description="Polar residues" evidence="1">
    <location>
        <begin position="10"/>
        <end position="26"/>
    </location>
</feature>
<gene>
    <name evidence="2" type="ORF">QCA50_010729</name>
</gene>
<dbReference type="EMBL" id="JASBNA010000018">
    <property type="protein sequence ID" value="KAK7685920.1"/>
    <property type="molecule type" value="Genomic_DNA"/>
</dbReference>
<dbReference type="AlphaFoldDB" id="A0AAW0FXH9"/>
<sequence length="205" mass="22308">MFSKPRRSFGINSVPSSPNQTPRNSFLAASNSMPVFGEFGTLSSASARQAGFTRSIAASPTKRTMGDSNIPKITHLGPMSPNTALGTFGVRPVSPGGTRLGDTSIRALAKEMVITLPLLTRMTYRHIRLVQHLMGYRTLLPMNGSTFEENDDPAVEVKAWTKRDALDAVVQETKSLLEEFKPEFDSFADEGVVIVENVDDASSPF</sequence>
<name>A0AAW0FXH9_9APHY</name>
<comment type="caution">
    <text evidence="2">The sequence shown here is derived from an EMBL/GenBank/DDBJ whole genome shotgun (WGS) entry which is preliminary data.</text>
</comment>
<reference evidence="2 3" key="1">
    <citation type="submission" date="2022-09" db="EMBL/GenBank/DDBJ databases">
        <authorList>
            <person name="Palmer J.M."/>
        </authorList>
    </citation>
    <scope>NUCLEOTIDE SEQUENCE [LARGE SCALE GENOMIC DNA]</scope>
    <source>
        <strain evidence="2 3">DSM 7382</strain>
    </source>
</reference>
<evidence type="ECO:0000256" key="1">
    <source>
        <dbReference type="SAM" id="MobiDB-lite"/>
    </source>
</evidence>
<evidence type="ECO:0008006" key="4">
    <source>
        <dbReference type="Google" id="ProtNLM"/>
    </source>
</evidence>
<feature type="region of interest" description="Disordered" evidence="1">
    <location>
        <begin position="1"/>
        <end position="26"/>
    </location>
</feature>
<evidence type="ECO:0000313" key="2">
    <source>
        <dbReference type="EMBL" id="KAK7685920.1"/>
    </source>
</evidence>
<keyword evidence="3" id="KW-1185">Reference proteome</keyword>
<dbReference type="Proteomes" id="UP001385951">
    <property type="component" value="Unassembled WGS sequence"/>
</dbReference>